<accession>A0A4Y2IZ12</accession>
<evidence type="ECO:0000313" key="3">
    <source>
        <dbReference type="Proteomes" id="UP000499080"/>
    </source>
</evidence>
<protein>
    <submittedName>
        <fullName evidence="2">Uncharacterized protein</fullName>
    </submittedName>
</protein>
<comment type="caution">
    <text evidence="2">The sequence shown here is derived from an EMBL/GenBank/DDBJ whole genome shotgun (WGS) entry which is preliminary data.</text>
</comment>
<feature type="non-terminal residue" evidence="2">
    <location>
        <position position="1"/>
    </location>
</feature>
<dbReference type="EMBL" id="BGPR01264848">
    <property type="protein sequence ID" value="GBM82136.1"/>
    <property type="molecule type" value="Genomic_DNA"/>
</dbReference>
<dbReference type="Proteomes" id="UP000499080">
    <property type="component" value="Unassembled WGS sequence"/>
</dbReference>
<proteinExistence type="predicted"/>
<evidence type="ECO:0000313" key="2">
    <source>
        <dbReference type="EMBL" id="GBM82136.1"/>
    </source>
</evidence>
<sequence>VPFNAIPGAYRLKVEGHHEGNLGGSEFNNETLVGFSERFLTILIQTNQLVYNLEQMSKCFGNMHHNVICLKKLY</sequence>
<gene>
    <name evidence="2" type="ORF">AVEN_215034_1</name>
    <name evidence="1" type="ORF">AVEN_254900_1</name>
</gene>
<dbReference type="EMBL" id="BGPR01264786">
    <property type="protein sequence ID" value="GBM81958.1"/>
    <property type="molecule type" value="Genomic_DNA"/>
</dbReference>
<evidence type="ECO:0000313" key="1">
    <source>
        <dbReference type="EMBL" id="GBM81958.1"/>
    </source>
</evidence>
<dbReference type="OrthoDB" id="6488702at2759"/>
<organism evidence="2 3">
    <name type="scientific">Araneus ventricosus</name>
    <name type="common">Orbweaver spider</name>
    <name type="synonym">Epeira ventricosa</name>
    <dbReference type="NCBI Taxonomy" id="182803"/>
    <lineage>
        <taxon>Eukaryota</taxon>
        <taxon>Metazoa</taxon>
        <taxon>Ecdysozoa</taxon>
        <taxon>Arthropoda</taxon>
        <taxon>Chelicerata</taxon>
        <taxon>Arachnida</taxon>
        <taxon>Araneae</taxon>
        <taxon>Araneomorphae</taxon>
        <taxon>Entelegynae</taxon>
        <taxon>Araneoidea</taxon>
        <taxon>Araneidae</taxon>
        <taxon>Araneus</taxon>
    </lineage>
</organism>
<reference evidence="2 3" key="1">
    <citation type="journal article" date="2019" name="Sci. Rep.">
        <title>Orb-weaving spider Araneus ventricosus genome elucidates the spidroin gene catalogue.</title>
        <authorList>
            <person name="Kono N."/>
            <person name="Nakamura H."/>
            <person name="Ohtoshi R."/>
            <person name="Moran D.A.P."/>
            <person name="Shinohara A."/>
            <person name="Yoshida Y."/>
            <person name="Fujiwara M."/>
            <person name="Mori M."/>
            <person name="Tomita M."/>
            <person name="Arakawa K."/>
        </authorList>
    </citation>
    <scope>NUCLEOTIDE SEQUENCE [LARGE SCALE GENOMIC DNA]</scope>
</reference>
<name>A0A4Y2IZ12_ARAVE</name>
<dbReference type="AlphaFoldDB" id="A0A4Y2IZ12"/>
<keyword evidence="3" id="KW-1185">Reference proteome</keyword>